<organism evidence="2 3">
    <name type="scientific">Hypholoma sublateritium (strain FD-334 SS-4)</name>
    <dbReference type="NCBI Taxonomy" id="945553"/>
    <lineage>
        <taxon>Eukaryota</taxon>
        <taxon>Fungi</taxon>
        <taxon>Dikarya</taxon>
        <taxon>Basidiomycota</taxon>
        <taxon>Agaricomycotina</taxon>
        <taxon>Agaricomycetes</taxon>
        <taxon>Agaricomycetidae</taxon>
        <taxon>Agaricales</taxon>
        <taxon>Agaricineae</taxon>
        <taxon>Strophariaceae</taxon>
        <taxon>Hypholoma</taxon>
    </lineage>
</organism>
<accession>A0A0D2PT39</accession>
<evidence type="ECO:0000313" key="2">
    <source>
        <dbReference type="EMBL" id="KJA22905.1"/>
    </source>
</evidence>
<dbReference type="AlphaFoldDB" id="A0A0D2PT39"/>
<dbReference type="OMA" id="DNVMSWS"/>
<keyword evidence="3" id="KW-1185">Reference proteome</keyword>
<sequence>MSAQQLIHKINIADRLCNLEHHQDARAETGIAAAAVIGLGIAVWLGLRAYRKRVRNRREEKMGAAFLSVKGLVREDGSSDEKDSNLQRSPSQVNAFSRDNLDASIVLPQPARLAHPQSAAEIVEAYRQSGTFPHAFSPKPFSFALDPQRTSMLEPSAPGLRNSFMSSYSQNRFSVMSGTSSFNSSITMGATRKVRQVFDPVLPDEILTKLGEQLTIVQSFDDGWCVVGREGGSLVQTAKSLFKSAPAAEPDVELGVVPAWCFLKPVKGLRAERPVRSTSLGITVNINAPGHTERGELLSWSNF</sequence>
<dbReference type="OrthoDB" id="5340910at2759"/>
<keyword evidence="1" id="KW-0472">Membrane</keyword>
<reference evidence="3" key="1">
    <citation type="submission" date="2014-04" db="EMBL/GenBank/DDBJ databases">
        <title>Evolutionary Origins and Diversification of the Mycorrhizal Mutualists.</title>
        <authorList>
            <consortium name="DOE Joint Genome Institute"/>
            <consortium name="Mycorrhizal Genomics Consortium"/>
            <person name="Kohler A."/>
            <person name="Kuo A."/>
            <person name="Nagy L.G."/>
            <person name="Floudas D."/>
            <person name="Copeland A."/>
            <person name="Barry K.W."/>
            <person name="Cichocki N."/>
            <person name="Veneault-Fourrey C."/>
            <person name="LaButti K."/>
            <person name="Lindquist E.A."/>
            <person name="Lipzen A."/>
            <person name="Lundell T."/>
            <person name="Morin E."/>
            <person name="Murat C."/>
            <person name="Riley R."/>
            <person name="Ohm R."/>
            <person name="Sun H."/>
            <person name="Tunlid A."/>
            <person name="Henrissat B."/>
            <person name="Grigoriev I.V."/>
            <person name="Hibbett D.S."/>
            <person name="Martin F."/>
        </authorList>
    </citation>
    <scope>NUCLEOTIDE SEQUENCE [LARGE SCALE GENOMIC DNA]</scope>
    <source>
        <strain evidence="3">FD-334 SS-4</strain>
    </source>
</reference>
<keyword evidence="1" id="KW-1133">Transmembrane helix</keyword>
<dbReference type="STRING" id="945553.A0A0D2PT39"/>
<evidence type="ECO:0008006" key="4">
    <source>
        <dbReference type="Google" id="ProtNLM"/>
    </source>
</evidence>
<name>A0A0D2PT39_HYPSF</name>
<gene>
    <name evidence="2" type="ORF">HYPSUDRAFT_54580</name>
</gene>
<keyword evidence="1" id="KW-0812">Transmembrane</keyword>
<proteinExistence type="predicted"/>
<evidence type="ECO:0000313" key="3">
    <source>
        <dbReference type="Proteomes" id="UP000054270"/>
    </source>
</evidence>
<protein>
    <recommendedName>
        <fullName evidence="4">SH3 domain-containing protein</fullName>
    </recommendedName>
</protein>
<feature type="transmembrane region" description="Helical" evidence="1">
    <location>
        <begin position="31"/>
        <end position="50"/>
    </location>
</feature>
<evidence type="ECO:0000256" key="1">
    <source>
        <dbReference type="SAM" id="Phobius"/>
    </source>
</evidence>
<dbReference type="EMBL" id="KN817546">
    <property type="protein sequence ID" value="KJA22905.1"/>
    <property type="molecule type" value="Genomic_DNA"/>
</dbReference>
<dbReference type="Proteomes" id="UP000054270">
    <property type="component" value="Unassembled WGS sequence"/>
</dbReference>